<comment type="caution">
    <text evidence="1">The sequence shown here is derived from an EMBL/GenBank/DDBJ whole genome shotgun (WGS) entry which is preliminary data.</text>
</comment>
<dbReference type="EMBL" id="JZWT02000010">
    <property type="protein sequence ID" value="MFB6490522.1"/>
    <property type="molecule type" value="Genomic_DNA"/>
</dbReference>
<evidence type="ECO:0000313" key="2">
    <source>
        <dbReference type="Proteomes" id="UP000033636"/>
    </source>
</evidence>
<gene>
    <name evidence="1" type="ORF">TU35_004620</name>
</gene>
<protein>
    <submittedName>
        <fullName evidence="1">Uncharacterized protein</fullName>
    </submittedName>
</protein>
<accession>A0ACC6V0Q5</accession>
<evidence type="ECO:0000313" key="1">
    <source>
        <dbReference type="EMBL" id="MFB6490522.1"/>
    </source>
</evidence>
<organism evidence="1 2">
    <name type="scientific">Thermoproteus sp. AZ2</name>
    <dbReference type="NCBI Taxonomy" id="1609232"/>
    <lineage>
        <taxon>Archaea</taxon>
        <taxon>Thermoproteota</taxon>
        <taxon>Thermoprotei</taxon>
        <taxon>Thermoproteales</taxon>
        <taxon>Thermoproteaceae</taxon>
        <taxon>Thermoproteus</taxon>
    </lineage>
</organism>
<proteinExistence type="predicted"/>
<name>A0ACC6V0Q5_9CREN</name>
<sequence>MSIYEASLGGISIECDMAYTKFVDESGKYVPCKIQGLVPLECVAKAMGLALEGDCASSKLVVLCRAGDGAEARIRVDEAFKAGVTAGEIAKQILHTIYLCKSI</sequence>
<dbReference type="Proteomes" id="UP000033636">
    <property type="component" value="Unassembled WGS sequence"/>
</dbReference>
<reference evidence="1" key="1">
    <citation type="submission" date="2024-07" db="EMBL/GenBank/DDBJ databases">
        <title>Metagenome and Metagenome-Assembled Genomes of Archaea from a hot spring from the geothermal field of Los Azufres, Mexico.</title>
        <authorList>
            <person name="Marin-Paredes R."/>
            <person name="Martinez-Romero E."/>
            <person name="Servin-Garciduenas L.E."/>
        </authorList>
    </citation>
    <scope>NUCLEOTIDE SEQUENCE</scope>
</reference>